<comment type="similarity">
    <text evidence="2">Belongs to the peptidase S1 family. CLIP subfamily.</text>
</comment>
<dbReference type="GO" id="GO:0006508">
    <property type="term" value="P:proteolysis"/>
    <property type="evidence" value="ECO:0007669"/>
    <property type="project" value="InterPro"/>
</dbReference>
<evidence type="ECO:0000313" key="6">
    <source>
        <dbReference type="WBParaSite" id="GPLIN_001528000"/>
    </source>
</evidence>
<evidence type="ECO:0000256" key="2">
    <source>
        <dbReference type="ARBA" id="ARBA00024195"/>
    </source>
</evidence>
<evidence type="ECO:0000259" key="4">
    <source>
        <dbReference type="Pfam" id="PF00089"/>
    </source>
</evidence>
<keyword evidence="3" id="KW-0732">Signal</keyword>
<dbReference type="GO" id="GO:0004252">
    <property type="term" value="F:serine-type endopeptidase activity"/>
    <property type="evidence" value="ECO:0007669"/>
    <property type="project" value="InterPro"/>
</dbReference>
<reference evidence="6" key="2">
    <citation type="submission" date="2016-06" db="UniProtKB">
        <authorList>
            <consortium name="WormBaseParasite"/>
        </authorList>
    </citation>
    <scope>IDENTIFICATION</scope>
</reference>
<evidence type="ECO:0000313" key="5">
    <source>
        <dbReference type="Proteomes" id="UP000050741"/>
    </source>
</evidence>
<dbReference type="Proteomes" id="UP000050741">
    <property type="component" value="Unassembled WGS sequence"/>
</dbReference>
<protein>
    <submittedName>
        <fullName evidence="6">Peptidase S1 domain-containing protein</fullName>
    </submittedName>
</protein>
<feature type="signal peptide" evidence="3">
    <location>
        <begin position="1"/>
        <end position="19"/>
    </location>
</feature>
<organism evidence="5 6">
    <name type="scientific">Globodera pallida</name>
    <name type="common">Potato cyst nematode worm</name>
    <name type="synonym">Heterodera pallida</name>
    <dbReference type="NCBI Taxonomy" id="36090"/>
    <lineage>
        <taxon>Eukaryota</taxon>
        <taxon>Metazoa</taxon>
        <taxon>Ecdysozoa</taxon>
        <taxon>Nematoda</taxon>
        <taxon>Chromadorea</taxon>
        <taxon>Rhabditida</taxon>
        <taxon>Tylenchina</taxon>
        <taxon>Tylenchomorpha</taxon>
        <taxon>Tylenchoidea</taxon>
        <taxon>Heteroderidae</taxon>
        <taxon>Heteroderinae</taxon>
        <taxon>Globodera</taxon>
    </lineage>
</organism>
<dbReference type="InterPro" id="IPR001254">
    <property type="entry name" value="Trypsin_dom"/>
</dbReference>
<dbReference type="InterPro" id="IPR043504">
    <property type="entry name" value="Peptidase_S1_PA_chymotrypsin"/>
</dbReference>
<keyword evidence="5" id="KW-1185">Reference proteome</keyword>
<dbReference type="Pfam" id="PF00089">
    <property type="entry name" value="Trypsin"/>
    <property type="match status" value="1"/>
</dbReference>
<reference evidence="5" key="1">
    <citation type="submission" date="2014-05" db="EMBL/GenBank/DDBJ databases">
        <title>The genome and life-stage specific transcriptomes of Globodera pallida elucidate key aspects of plant parasitism by a cyst nematode.</title>
        <authorList>
            <person name="Cotton J.A."/>
            <person name="Lilley C.J."/>
            <person name="Jones L.M."/>
            <person name="Kikuchi T."/>
            <person name="Reid A.J."/>
            <person name="Thorpe P."/>
            <person name="Tsai I.J."/>
            <person name="Beasley H."/>
            <person name="Blok V."/>
            <person name="Cock P.J.A."/>
            <person name="Van den Akker S.E."/>
            <person name="Holroyd N."/>
            <person name="Hunt M."/>
            <person name="Mantelin S."/>
            <person name="Naghra H."/>
            <person name="Pain A."/>
            <person name="Palomares-Rius J.E."/>
            <person name="Zarowiecki M."/>
            <person name="Berriman M."/>
            <person name="Jones J.T."/>
            <person name="Urwin P.E."/>
        </authorList>
    </citation>
    <scope>NUCLEOTIDE SEQUENCE [LARGE SCALE GENOMIC DNA]</scope>
    <source>
        <strain evidence="5">Lindley</strain>
    </source>
</reference>
<dbReference type="Gene3D" id="2.40.10.10">
    <property type="entry name" value="Trypsin-like serine proteases"/>
    <property type="match status" value="1"/>
</dbReference>
<dbReference type="SUPFAM" id="SSF50494">
    <property type="entry name" value="Trypsin-like serine proteases"/>
    <property type="match status" value="1"/>
</dbReference>
<dbReference type="WBParaSite" id="GPLIN_001528000">
    <property type="protein sequence ID" value="GPLIN_001528000"/>
    <property type="gene ID" value="GPLIN_001528000"/>
</dbReference>
<name>A0A183CQX2_GLOPA</name>
<dbReference type="InterPro" id="IPR051487">
    <property type="entry name" value="Ser/Thr_Proteases_Immune/Dev"/>
</dbReference>
<evidence type="ECO:0000256" key="1">
    <source>
        <dbReference type="ARBA" id="ARBA00023157"/>
    </source>
</evidence>
<dbReference type="AlphaFoldDB" id="A0A183CQX2"/>
<accession>A0A183CQX2</accession>
<evidence type="ECO:0000256" key="3">
    <source>
        <dbReference type="SAM" id="SignalP"/>
    </source>
</evidence>
<feature type="chain" id="PRO_5008147897" evidence="3">
    <location>
        <begin position="20"/>
        <end position="241"/>
    </location>
</feature>
<dbReference type="PANTHER" id="PTHR24256">
    <property type="entry name" value="TRYPTASE-RELATED"/>
    <property type="match status" value="1"/>
</dbReference>
<feature type="domain" description="Peptidase S1" evidence="4">
    <location>
        <begin position="107"/>
        <end position="231"/>
    </location>
</feature>
<dbReference type="PROSITE" id="PS00134">
    <property type="entry name" value="TRYPSIN_HIS"/>
    <property type="match status" value="1"/>
</dbReference>
<dbReference type="InterPro" id="IPR009003">
    <property type="entry name" value="Peptidase_S1_PA"/>
</dbReference>
<dbReference type="InterPro" id="IPR018114">
    <property type="entry name" value="TRYPSIN_HIS"/>
</dbReference>
<sequence>MHSLLLLLLLLYSAELVSSTPKIIQTIGSSEAATRKFFGRDLDNKNNYANKGSPYPKNDKLLLLGSSDRQENVEDSKQPIAADQPIAHGVGRDFGCGTLLMSRIEYGQESPLGDWPWAASVQIECVTKANNTKKVLQTCSGVLIGHNHLLTAAHCLHMPLEAFLQCREHGFEKTHEQLEQGTIVMIPSKYVKVTLGGSDWKRTPEHNIKGYTRHNEYKSHTLNNDIAVTEVPMLHPFGVYI</sequence>
<keyword evidence="1" id="KW-1015">Disulfide bond</keyword>
<proteinExistence type="inferred from homology"/>